<dbReference type="PANTHER" id="PTHR32305">
    <property type="match status" value="1"/>
</dbReference>
<protein>
    <submittedName>
        <fullName evidence="4">DUF6531 domain-containing protein</fullName>
    </submittedName>
</protein>
<dbReference type="InterPro" id="IPR050708">
    <property type="entry name" value="T6SS_VgrG/RHS"/>
</dbReference>
<evidence type="ECO:0000259" key="3">
    <source>
        <dbReference type="Pfam" id="PF25023"/>
    </source>
</evidence>
<dbReference type="NCBIfam" id="TIGR01643">
    <property type="entry name" value="YD_repeat_2x"/>
    <property type="match status" value="14"/>
</dbReference>
<name>A0A921FN61_9MICC</name>
<evidence type="ECO:0000256" key="1">
    <source>
        <dbReference type="ARBA" id="ARBA00022737"/>
    </source>
</evidence>
<sequence>MSGIGGNEPTGYNYTVADTLKQRTESLATLLDGQASSRSSLVSKAMEEFRGYFSEVFENNADIASQSRQQLASSLRSLAGFVQELRDAAEAEDQRREAARAWEERQRQREEDWFTGTIHEIGTFLRLVEDDPMPPPAEPAPHRIAQTVTVAGREIPAPVGGSSTSSAVPADLRSFQTGTQDLDTELGSPFRNFDVALTDYIMMCNGRWGNLDAQALVAALREWFEANSQDAEWAGEVAGAFEAAGGQGVITVADASISAALASAGVDVHRDDFTIGPFTAIGSPPTTGFADDPVNTATGNFLEPEVDLRFAGASSSFEFTRMYNTQDTRIGVFGLGWSSLLETRLEVDDEGASFVQADGRQVEFPRLGTGWDRGIGENFWLEEVNAQEFHTDLGVTTGKLLVVTNNTGGWWAFTPAGTWLGKGNGPGTGIRAFRDDTGNITRLLHERGRWLDVEYAHDRVASIHASDGRRIEYRYDDQQRLTGVTDAVGTRTYRWDDAGLIDQVVAADGTVEAENFYDDNQRVIRQLTPYGRSVRYAYLRGRVTSVSTDDGTGANTWIADRKGRVVGILDAEGNRQSMAYDAHGNIVSTTARDGQVTVHAYDARGRKIRTVTPEGADITYGYDEHDRVTTVVNASGGVVEYQYANHTDRSPSVIIDPAGGRTQLTWDNGLLTQVVDPEGVTLRYSYDASGDLIGVTNAAGNTAQLIRDHAGRVTQAITPLGARTTYRYDASGLLIARQDPDGAIWRYEHGPGGNVTAMINPLGARTELEYGPTGELTTTIDPLGRAITKDFDEFGNVASLTLPDGAQWAFTHDALSRLREVIDPAGGVWGREYDANGHLAATVDPTGIRADVTRARTDGIATIRNAFEETTVDSDEFGRPIRVEKTDGTQELVTYDPCGRPVELVDANGGLTKIQRDLAGRITAITTPAGRTTRYEYDACGRPAAAIDAAGERTTLVYDADSRVIQRFNPVGEPTTIDYDVTGRVIGECTPGVGASRYRYDKAGRLVAVQDSWSGQRRFRYDAAGQLIQAINGVGGITRYEYDSRGRVTKIIDPVGGVTVRTYTQLDKVASTTDPLGRVTTATYDPAGRQISQTDPDGNLTQWTHDEAGRETGMKVNGRWVAQLIRDERARTTTIRDFTRDDGETTHVLTYSRLGQLIERATTGPTASQTTRWEYDADGARTALIDTDGARIEYHRDMLGRITGITHPTLGDINVAYNAAGRIIESRAGDQLQTWEYHHGYPVVHTLTDPSGVTVTRISRDLDGRIHQIDGPDGDTVYSYDDACQLVETYGPTGGRAWTYDAGGRLIHEFTADGPRTLDYDAAGQLVTVTEPNGSTTEYAYDGQGRRIRATTAENTVHYTWDARGWLAKITNDDETTNLSVNALGELAEVNGTTIQWDLAAATPTTIGVGETPVFTGPGGLTGIGQQWQTATWRTARATDVDDPWQVLAAAQAGTELSGGIGLTADGGIEVAGLEWLGARAYDPVARGFLSVDPLAPATGSGWTANPYSYAGNDPLHAVDPLGLAPVSDADLQAYADGLQGPLASGFSAAWDWTTSAASTAWDWTKNNWEYIAGGAAIVAGGVLMATGVGGPAGMMLIAAGADTVIQKATTGDVNWGQVAISGAFGGLGGAGLASIAGRQMAGNAVQGAVENVVYAAAGGQPLTPRTLLTTAAEGATVSAVTAGTMNKVPVSGQRLSDVAPTPEVLPDNLAITFGGGRYTTSVLETDTVLYRAGADRELGQFFSSEPPVGVLQTRIDKAIPPVWPDGNPAPLHTGYAVNIPAGTTIHTGSVANQGGLYMGGTEQIVVQKPWEIPGVEVVGRWPLK</sequence>
<dbReference type="RefSeq" id="WP_303906797.1">
    <property type="nucleotide sequence ID" value="NZ_DYXC01000115.1"/>
</dbReference>
<dbReference type="InterPro" id="IPR022385">
    <property type="entry name" value="Rhs_assc_core"/>
</dbReference>
<dbReference type="InterPro" id="IPR045351">
    <property type="entry name" value="DUF6531"/>
</dbReference>
<dbReference type="SUPFAM" id="SSF82171">
    <property type="entry name" value="DPP6 N-terminal domain-like"/>
    <property type="match status" value="1"/>
</dbReference>
<dbReference type="Pfam" id="PF05593">
    <property type="entry name" value="RHS_repeat"/>
    <property type="match status" value="7"/>
</dbReference>
<dbReference type="Pfam" id="PF25023">
    <property type="entry name" value="TEN_YD-shell"/>
    <property type="match status" value="1"/>
</dbReference>
<feature type="domain" description="DUF6531" evidence="2">
    <location>
        <begin position="292"/>
        <end position="364"/>
    </location>
</feature>
<comment type="caution">
    <text evidence="4">The sequence shown here is derived from an EMBL/GenBank/DDBJ whole genome shotgun (WGS) entry which is preliminary data.</text>
</comment>
<dbReference type="InterPro" id="IPR031325">
    <property type="entry name" value="RHS_repeat"/>
</dbReference>
<dbReference type="InterPro" id="IPR056823">
    <property type="entry name" value="TEN-like_YD-shell"/>
</dbReference>
<dbReference type="SUPFAM" id="SSF63829">
    <property type="entry name" value="Calcium-dependent phosphotriesterase"/>
    <property type="match status" value="1"/>
</dbReference>
<feature type="domain" description="Teneurin-like YD-shell" evidence="3">
    <location>
        <begin position="913"/>
        <end position="1051"/>
    </location>
</feature>
<dbReference type="EMBL" id="DYXC01000115">
    <property type="protein sequence ID" value="HJF15169.1"/>
    <property type="molecule type" value="Genomic_DNA"/>
</dbReference>
<accession>A0A921FN61</accession>
<dbReference type="Proteomes" id="UP000703315">
    <property type="component" value="Unassembled WGS sequence"/>
</dbReference>
<reference evidence="4" key="2">
    <citation type="submission" date="2021-09" db="EMBL/GenBank/DDBJ databases">
        <authorList>
            <person name="Gilroy R."/>
        </authorList>
    </citation>
    <scope>NUCLEOTIDE SEQUENCE</scope>
    <source>
        <strain evidence="4">ChiHjej13B12-14962</strain>
    </source>
</reference>
<organism evidence="4 5">
    <name type="scientific">Enteractinococcus helveticum</name>
    <dbReference type="NCBI Taxonomy" id="1837282"/>
    <lineage>
        <taxon>Bacteria</taxon>
        <taxon>Bacillati</taxon>
        <taxon>Actinomycetota</taxon>
        <taxon>Actinomycetes</taxon>
        <taxon>Micrococcales</taxon>
        <taxon>Micrococcaceae</taxon>
    </lineage>
</organism>
<evidence type="ECO:0000313" key="4">
    <source>
        <dbReference type="EMBL" id="HJF15169.1"/>
    </source>
</evidence>
<keyword evidence="1" id="KW-0677">Repeat</keyword>
<dbReference type="Pfam" id="PF20148">
    <property type="entry name" value="DUF6531"/>
    <property type="match status" value="1"/>
</dbReference>
<dbReference type="Gene3D" id="2.180.10.10">
    <property type="entry name" value="RHS repeat-associated core"/>
    <property type="match status" value="4"/>
</dbReference>
<dbReference type="PANTHER" id="PTHR32305:SF15">
    <property type="entry name" value="PROTEIN RHSA-RELATED"/>
    <property type="match status" value="1"/>
</dbReference>
<gene>
    <name evidence="4" type="ORF">K8V32_10270</name>
</gene>
<proteinExistence type="predicted"/>
<reference evidence="4" key="1">
    <citation type="journal article" date="2021" name="PeerJ">
        <title>Extensive microbial diversity within the chicken gut microbiome revealed by metagenomics and culture.</title>
        <authorList>
            <person name="Gilroy R."/>
            <person name="Ravi A."/>
            <person name="Getino M."/>
            <person name="Pursley I."/>
            <person name="Horton D.L."/>
            <person name="Alikhan N.F."/>
            <person name="Baker D."/>
            <person name="Gharbi K."/>
            <person name="Hall N."/>
            <person name="Watson M."/>
            <person name="Adriaenssens E.M."/>
            <person name="Foster-Nyarko E."/>
            <person name="Jarju S."/>
            <person name="Secka A."/>
            <person name="Antonio M."/>
            <person name="Oren A."/>
            <person name="Chaudhuri R.R."/>
            <person name="La Ragione R."/>
            <person name="Hildebrand F."/>
            <person name="Pallen M.J."/>
        </authorList>
    </citation>
    <scope>NUCLEOTIDE SEQUENCE</scope>
    <source>
        <strain evidence="4">ChiHjej13B12-14962</strain>
    </source>
</reference>
<dbReference type="InterPro" id="IPR006530">
    <property type="entry name" value="YD"/>
</dbReference>
<evidence type="ECO:0000313" key="5">
    <source>
        <dbReference type="Proteomes" id="UP000703315"/>
    </source>
</evidence>
<dbReference type="NCBIfam" id="TIGR03696">
    <property type="entry name" value="Rhs_assc_core"/>
    <property type="match status" value="1"/>
</dbReference>
<evidence type="ECO:0000259" key="2">
    <source>
        <dbReference type="Pfam" id="PF20148"/>
    </source>
</evidence>